<reference evidence="4 5" key="1">
    <citation type="journal article" date="2018" name="Proc. Natl. Acad. Sci. U.S.A.">
        <title>Draft genome sequence of Camellia sinensis var. sinensis provides insights into the evolution of the tea genome and tea quality.</title>
        <authorList>
            <person name="Wei C."/>
            <person name="Yang H."/>
            <person name="Wang S."/>
            <person name="Zhao J."/>
            <person name="Liu C."/>
            <person name="Gao L."/>
            <person name="Xia E."/>
            <person name="Lu Y."/>
            <person name="Tai Y."/>
            <person name="She G."/>
            <person name="Sun J."/>
            <person name="Cao H."/>
            <person name="Tong W."/>
            <person name="Gao Q."/>
            <person name="Li Y."/>
            <person name="Deng W."/>
            <person name="Jiang X."/>
            <person name="Wang W."/>
            <person name="Chen Q."/>
            <person name="Zhang S."/>
            <person name="Li H."/>
            <person name="Wu J."/>
            <person name="Wang P."/>
            <person name="Li P."/>
            <person name="Shi C."/>
            <person name="Zheng F."/>
            <person name="Jian J."/>
            <person name="Huang B."/>
            <person name="Shan D."/>
            <person name="Shi M."/>
            <person name="Fang C."/>
            <person name="Yue Y."/>
            <person name="Li F."/>
            <person name="Li D."/>
            <person name="Wei S."/>
            <person name="Han B."/>
            <person name="Jiang C."/>
            <person name="Yin Y."/>
            <person name="Xia T."/>
            <person name="Zhang Z."/>
            <person name="Bennetzen J.L."/>
            <person name="Zhao S."/>
            <person name="Wan X."/>
        </authorList>
    </citation>
    <scope>NUCLEOTIDE SEQUENCE [LARGE SCALE GENOMIC DNA]</scope>
    <source>
        <strain evidence="5">cv. Shuchazao</strain>
        <tissue evidence="4">Leaf</tissue>
    </source>
</reference>
<evidence type="ECO:0000256" key="1">
    <source>
        <dbReference type="ARBA" id="ARBA00004123"/>
    </source>
</evidence>
<evidence type="ECO:0000256" key="3">
    <source>
        <dbReference type="ARBA" id="ARBA00023242"/>
    </source>
</evidence>
<dbReference type="PRINTS" id="PR02028">
    <property type="entry name" value="CMYCBINDINGP"/>
</dbReference>
<protein>
    <submittedName>
        <fullName evidence="4">Uncharacterized protein</fullName>
    </submittedName>
</protein>
<dbReference type="InterPro" id="IPR026060">
    <property type="entry name" value="AMY1"/>
</dbReference>
<dbReference type="GO" id="GO:0005634">
    <property type="term" value="C:nucleus"/>
    <property type="evidence" value="ECO:0007669"/>
    <property type="project" value="UniProtKB-SubCell"/>
</dbReference>
<dbReference type="EMBL" id="SDRB02010253">
    <property type="protein sequence ID" value="THG07106.1"/>
    <property type="molecule type" value="Genomic_DNA"/>
</dbReference>
<dbReference type="PANTHER" id="PTHR13168:SF0">
    <property type="entry name" value="C-MYC-BINDING PROTEIN"/>
    <property type="match status" value="1"/>
</dbReference>
<dbReference type="STRING" id="542762.A0A4S4DWU9"/>
<dbReference type="AlphaFoldDB" id="A0A4S4DWU9"/>
<accession>A0A4S4DWU9</accession>
<keyword evidence="3" id="KW-0539">Nucleus</keyword>
<keyword evidence="5" id="KW-1185">Reference proteome</keyword>
<organism evidence="4 5">
    <name type="scientific">Camellia sinensis var. sinensis</name>
    <name type="common">China tea</name>
    <dbReference type="NCBI Taxonomy" id="542762"/>
    <lineage>
        <taxon>Eukaryota</taxon>
        <taxon>Viridiplantae</taxon>
        <taxon>Streptophyta</taxon>
        <taxon>Embryophyta</taxon>
        <taxon>Tracheophyta</taxon>
        <taxon>Spermatophyta</taxon>
        <taxon>Magnoliopsida</taxon>
        <taxon>eudicotyledons</taxon>
        <taxon>Gunneridae</taxon>
        <taxon>Pentapetalae</taxon>
        <taxon>asterids</taxon>
        <taxon>Ericales</taxon>
        <taxon>Theaceae</taxon>
        <taxon>Camellia</taxon>
    </lineage>
</organism>
<dbReference type="GO" id="GO:0003713">
    <property type="term" value="F:transcription coactivator activity"/>
    <property type="evidence" value="ECO:0007669"/>
    <property type="project" value="InterPro"/>
</dbReference>
<comment type="subcellular location">
    <subcellularLocation>
        <location evidence="1">Nucleus</location>
    </subcellularLocation>
</comment>
<evidence type="ECO:0000313" key="4">
    <source>
        <dbReference type="EMBL" id="THG07106.1"/>
    </source>
</evidence>
<evidence type="ECO:0000256" key="2">
    <source>
        <dbReference type="ARBA" id="ARBA00009389"/>
    </source>
</evidence>
<evidence type="ECO:0000313" key="5">
    <source>
        <dbReference type="Proteomes" id="UP000306102"/>
    </source>
</evidence>
<proteinExistence type="inferred from homology"/>
<gene>
    <name evidence="4" type="ORF">TEA_022527</name>
</gene>
<comment type="caution">
    <text evidence="4">The sequence shown here is derived from an EMBL/GenBank/DDBJ whole genome shotgun (WGS) entry which is preliminary data.</text>
</comment>
<sequence>MELKKLRQTVEKEAKKEAFRKYLESSGVLDALTKGLVALYEQNDKPSSAIEGYQPNRDNCVMPLVQYSECMDNSLLPEIELWVPSHGRPAVVENHMSKVVFVPLSLRLVKVGLYEPSDFDDPSSLASKYIPPMSHAMVQALCPAWLVVHLVNHLWASGEEIDDGRLVRWRFAYAFVYLKLTQQGCMVIYHWPMYHLTKAVMWFIQQKIGGPTVSEYEKLQAELSDLQIKYQELLALHTEKCKEWFAMIGQYFLIELGYKQLDFLNKDGTSWLDLIDIFHYRANHTVLSLSGHRIVEAIREAEQSGLCNHWNFDTFSYRLSVFGG</sequence>
<name>A0A4S4DWU9_CAMSN</name>
<dbReference type="PANTHER" id="PTHR13168">
    <property type="entry name" value="ASSOCIATE OF C-MYC AMY-1"/>
    <property type="match status" value="1"/>
</dbReference>
<comment type="similarity">
    <text evidence="2">Belongs to the AMY1 family.</text>
</comment>
<dbReference type="Proteomes" id="UP000306102">
    <property type="component" value="Unassembled WGS sequence"/>
</dbReference>